<dbReference type="RefSeq" id="YP_009278549.1">
    <property type="nucleotide sequence ID" value="NC_031007.1"/>
</dbReference>
<reference evidence="1 2" key="1">
    <citation type="submission" date="2016-06" db="EMBL/GenBank/DDBJ databases">
        <authorList>
            <person name="Kjaerup R.B."/>
            <person name="Dalgaard T.S."/>
            <person name="Juul-Madsen H.R."/>
        </authorList>
    </citation>
    <scope>NUCLEOTIDE SEQUENCE [LARGE SCALE GENOMIC DNA]</scope>
</reference>
<gene>
    <name evidence="1" type="ORF">EARLPHILLIPIV_237</name>
</gene>
<proteinExistence type="predicted"/>
<accession>A0A1B2ICT9</accession>
<organism evidence="1 2">
    <name type="scientific">Erwinia phage vB_EamM_EarlPhillipIV</name>
    <dbReference type="NCBI Taxonomy" id="1883372"/>
    <lineage>
        <taxon>Viruses</taxon>
        <taxon>Duplodnaviria</taxon>
        <taxon>Heunggongvirae</taxon>
        <taxon>Uroviricota</taxon>
        <taxon>Caudoviricetes</taxon>
        <taxon>Chimalliviridae</taxon>
        <taxon>Derbicusvirus</taxon>
        <taxon>Derbicusvirus derbicus</taxon>
    </lineage>
</organism>
<sequence length="440" mass="51123">MRTYDPPSWDNQDEPLRYNFTTGLYELSNRVLGTESAMPASVRKIYDQLFSKITIDVRLHKRILHYVSTIFSRDTNVEWFGSALLGVHTIRFYDTDRDRFFDEVIQVDEDYLTELLNDKKLSDMVMEWNVTGDVFNLTVVYLVHRYLSIIDKDKLAYDAIVSLVELLQFKFYTSIYSHFFKRPVDLPAAEATYAALSMKFDIKQVGAWGKHIRARAEYFVSKESPHYDNIKRFQDTPKIIYFISDLNTRTKQTVKDYYAILDVVRRDNSRMLVQSAMVDVNGETILRDKVSAFNTAKQNLLEASMSLSNMYKEELARVVLEIVPKASPNALKTIIVYITSLPYGKERAEIEQIMIDTLTHAFDYVTTNRVNFTDVAFLLNKLRALYMASKTTDPYILTLRSRIEKLAKKHTHLRRDADLAALRNALLLYFMIRALASVNT</sequence>
<dbReference type="GeneID" id="29061840"/>
<dbReference type="Proteomes" id="UP000201594">
    <property type="component" value="Segment"/>
</dbReference>
<protein>
    <submittedName>
        <fullName evidence="1">Uncharacterized protein</fullName>
    </submittedName>
</protein>
<dbReference type="KEGG" id="vg:29061840"/>
<name>A0A1B2ICT9_9CAUD</name>
<evidence type="ECO:0000313" key="2">
    <source>
        <dbReference type="Proteomes" id="UP000201594"/>
    </source>
</evidence>
<evidence type="ECO:0000313" key="1">
    <source>
        <dbReference type="EMBL" id="ANZ49086.1"/>
    </source>
</evidence>
<dbReference type="EMBL" id="KX397367">
    <property type="protein sequence ID" value="ANZ49086.1"/>
    <property type="molecule type" value="Genomic_DNA"/>
</dbReference>
<dbReference type="OrthoDB" id="2949at10239"/>